<evidence type="ECO:0000256" key="3">
    <source>
        <dbReference type="ARBA" id="ARBA00010609"/>
    </source>
</evidence>
<evidence type="ECO:0000256" key="1">
    <source>
        <dbReference type="ARBA" id="ARBA00001935"/>
    </source>
</evidence>
<comment type="similarity">
    <text evidence="3">Belongs to the multicopper oxidase family.</text>
</comment>
<feature type="signal peptide" evidence="16">
    <location>
        <begin position="1"/>
        <end position="25"/>
    </location>
</feature>
<dbReference type="Pfam" id="PF07731">
    <property type="entry name" value="Cu-oxidase_2"/>
    <property type="match status" value="2"/>
</dbReference>
<feature type="domain" description="Plastocyanin-like" evidence="17">
    <location>
        <begin position="659"/>
        <end position="709"/>
    </location>
</feature>
<keyword evidence="4" id="KW-0813">Transport</keyword>
<evidence type="ECO:0000256" key="8">
    <source>
        <dbReference type="ARBA" id="ARBA00022737"/>
    </source>
</evidence>
<dbReference type="InterPro" id="IPR008972">
    <property type="entry name" value="Cupredoxin"/>
</dbReference>
<keyword evidence="5" id="KW-0812">Transmembrane</keyword>
<organism evidence="19 20">
    <name type="scientific">Oedothorax gibbosus</name>
    <dbReference type="NCBI Taxonomy" id="931172"/>
    <lineage>
        <taxon>Eukaryota</taxon>
        <taxon>Metazoa</taxon>
        <taxon>Ecdysozoa</taxon>
        <taxon>Arthropoda</taxon>
        <taxon>Chelicerata</taxon>
        <taxon>Arachnida</taxon>
        <taxon>Araneae</taxon>
        <taxon>Araneomorphae</taxon>
        <taxon>Entelegynae</taxon>
        <taxon>Araneoidea</taxon>
        <taxon>Linyphiidae</taxon>
        <taxon>Erigoninae</taxon>
        <taxon>Oedothorax</taxon>
    </lineage>
</organism>
<evidence type="ECO:0000256" key="7">
    <source>
        <dbReference type="ARBA" id="ARBA00022729"/>
    </source>
</evidence>
<dbReference type="InterPro" id="IPR002355">
    <property type="entry name" value="Cu_oxidase_Cu_BS"/>
</dbReference>
<accession>A0AAV6UIG4</accession>
<dbReference type="InterPro" id="IPR011707">
    <property type="entry name" value="Cu-oxidase-like_N"/>
</dbReference>
<keyword evidence="10" id="KW-0560">Oxidoreductase</keyword>
<dbReference type="PROSITE" id="PS00079">
    <property type="entry name" value="MULTICOPPER_OXIDASE1"/>
    <property type="match status" value="3"/>
</dbReference>
<evidence type="ECO:0000256" key="10">
    <source>
        <dbReference type="ARBA" id="ARBA00023002"/>
    </source>
</evidence>
<keyword evidence="20" id="KW-1185">Reference proteome</keyword>
<reference evidence="19 20" key="1">
    <citation type="journal article" date="2022" name="Nat. Ecol. Evol.">
        <title>A masculinizing supergene underlies an exaggerated male reproductive morph in a spider.</title>
        <authorList>
            <person name="Hendrickx F."/>
            <person name="De Corte Z."/>
            <person name="Sonet G."/>
            <person name="Van Belleghem S.M."/>
            <person name="Kostlbacher S."/>
            <person name="Vangestel C."/>
        </authorList>
    </citation>
    <scope>NUCLEOTIDE SEQUENCE [LARGE SCALE GENOMIC DNA]</scope>
    <source>
        <strain evidence="19">W744_W776</strain>
    </source>
</reference>
<keyword evidence="9" id="KW-1133">Transmembrane helix</keyword>
<proteinExistence type="inferred from homology"/>
<dbReference type="FunFam" id="2.60.40.420:FF:000002">
    <property type="entry name" value="Hephaestin like 1"/>
    <property type="match status" value="3"/>
</dbReference>
<dbReference type="InterPro" id="IPR045087">
    <property type="entry name" value="Cu-oxidase_fam"/>
</dbReference>
<evidence type="ECO:0000259" key="18">
    <source>
        <dbReference type="Pfam" id="PF07732"/>
    </source>
</evidence>
<evidence type="ECO:0000256" key="15">
    <source>
        <dbReference type="ARBA" id="ARBA00023180"/>
    </source>
</evidence>
<comment type="cofactor">
    <cofactor evidence="1">
        <name>Cu cation</name>
        <dbReference type="ChEBI" id="CHEBI:23378"/>
    </cofactor>
</comment>
<evidence type="ECO:0000256" key="16">
    <source>
        <dbReference type="SAM" id="SignalP"/>
    </source>
</evidence>
<keyword evidence="14" id="KW-1015">Disulfide bond</keyword>
<evidence type="ECO:0000256" key="14">
    <source>
        <dbReference type="ARBA" id="ARBA00023157"/>
    </source>
</evidence>
<dbReference type="EMBL" id="JAFNEN010000390">
    <property type="protein sequence ID" value="KAG8184024.1"/>
    <property type="molecule type" value="Genomic_DNA"/>
</dbReference>
<gene>
    <name evidence="19" type="ORF">JTE90_011522</name>
</gene>
<dbReference type="GO" id="GO:0016491">
    <property type="term" value="F:oxidoreductase activity"/>
    <property type="evidence" value="ECO:0007669"/>
    <property type="project" value="UniProtKB-KW"/>
</dbReference>
<keyword evidence="13" id="KW-0472">Membrane</keyword>
<dbReference type="PROSITE" id="PS00080">
    <property type="entry name" value="MULTICOPPER_OXIDASE2"/>
    <property type="match status" value="1"/>
</dbReference>
<feature type="chain" id="PRO_5043585799" description="Hephaestin-like protein 1" evidence="16">
    <location>
        <begin position="26"/>
        <end position="1111"/>
    </location>
</feature>
<name>A0AAV6UIG4_9ARAC</name>
<evidence type="ECO:0000313" key="20">
    <source>
        <dbReference type="Proteomes" id="UP000827092"/>
    </source>
</evidence>
<dbReference type="AlphaFoldDB" id="A0AAV6UIG4"/>
<dbReference type="GO" id="GO:0006811">
    <property type="term" value="P:monoatomic ion transport"/>
    <property type="evidence" value="ECO:0007669"/>
    <property type="project" value="UniProtKB-KW"/>
</dbReference>
<dbReference type="GO" id="GO:0016020">
    <property type="term" value="C:membrane"/>
    <property type="evidence" value="ECO:0007669"/>
    <property type="project" value="UniProtKB-SubCell"/>
</dbReference>
<evidence type="ECO:0008006" key="21">
    <source>
        <dbReference type="Google" id="ProtNLM"/>
    </source>
</evidence>
<comment type="subcellular location">
    <subcellularLocation>
        <location evidence="2">Membrane</location>
        <topology evidence="2">Single-pass membrane protein</topology>
    </subcellularLocation>
</comment>
<evidence type="ECO:0000256" key="11">
    <source>
        <dbReference type="ARBA" id="ARBA00023008"/>
    </source>
</evidence>
<evidence type="ECO:0000256" key="9">
    <source>
        <dbReference type="ARBA" id="ARBA00022989"/>
    </source>
</evidence>
<dbReference type="PANTHER" id="PTHR11709:SF394">
    <property type="entry name" value="FI03373P-RELATED"/>
    <property type="match status" value="1"/>
</dbReference>
<keyword evidence="12" id="KW-0406">Ion transport</keyword>
<keyword evidence="11" id="KW-0186">Copper</keyword>
<dbReference type="SUPFAM" id="SSF49503">
    <property type="entry name" value="Cupredoxins"/>
    <property type="match status" value="6"/>
</dbReference>
<keyword evidence="15" id="KW-0325">Glycoprotein</keyword>
<dbReference type="InterPro" id="IPR011706">
    <property type="entry name" value="Cu-oxidase_C"/>
</dbReference>
<comment type="caution">
    <text evidence="19">The sequence shown here is derived from an EMBL/GenBank/DDBJ whole genome shotgun (WGS) entry which is preliminary data.</text>
</comment>
<keyword evidence="6" id="KW-0479">Metal-binding</keyword>
<dbReference type="GO" id="GO:0005507">
    <property type="term" value="F:copper ion binding"/>
    <property type="evidence" value="ECO:0007669"/>
    <property type="project" value="InterPro"/>
</dbReference>
<evidence type="ECO:0000256" key="4">
    <source>
        <dbReference type="ARBA" id="ARBA00022448"/>
    </source>
</evidence>
<feature type="domain" description="Plastocyanin-like" evidence="17">
    <location>
        <begin position="1008"/>
        <end position="1109"/>
    </location>
</feature>
<sequence>MRKELCSVSPNHVFVVCLIVCLVEAQRISDEDRPTRTVYIGAIEVDWDYAPEGNQLGPGADEYLDLYLSKSSDPLKLGQVYRKAILFEYTDDTFTVQKPKEPWMGILGPVLKGEVGDILNIVFKNMATHPLSIHPHGVRYQKIHEGALYDDNTTDYQKMDDRVAPGDQHVYRWLMNDHDAPTKDDGDCLTWMYHSHHHGETELHAGMLGPLLVCKKGALSSGAVDKRIVLVFMNFDEMKSIYIDENIKRQAPSLSPDQMKEIKKNAEFRASNLMHTVNGLAFGNLNGLDFCVNERISWHLVGMGDVVDVHTASFGGHVVRWDGHRTDDIFLLPAKFTTSYMVARRLGVWPVRCEVGSHAHSGMEAFFRVHQCNNSRPMEQDKLKGKLREVYIAAEEVEWDYAPSGFNFMSGLNLTEDMYSAPFFEKGPHRIGGVYRKAVFREYTDASFTAQKIRGPDEVHLAIMGPTIRGEVGDIIKVTLKNKASWPYSIHTHGAYYLSNGAVKTNETSVTYWTLLPQYGPTELDPDCLPWRYYSDEDFRRDAYDGLNGIFLVCREGSLDENGKQQKFDREFNLLFSALDENVAHYIDDNVLAYTGDPYGVDFYDRNFTLANRRYSINGRMYGNLEGLVMCTGDRVVWNILGVGRSIDLHTAYFHGNNFLHRGIYRDTVTVVPSILYAVTMTAENEGDWIVECRTNSHLTGGMRALYRVAQCPKNRQKRQVFNSLNEIASRVEYYDEKDVKSNDGLDKQFFDSTMKPKIEPKRNMAPSDGGKVREYFVAAVEEEWEYAPKDRHLIMGGSLMDNEESKRFVERGPNRIGTRYKKALFRQFTDATFTTRTGETPQSKHLGVLGPMIKAEVGDVLKVTFRNMASRPYSFHPHGLIHHQDKNHMHPGSDEYPVYPGNVQVYEWLVPDVAGPGPNGFNCTPWAYYSAVDPVKDTNAGLIGPLVICRQGMLNDDGSRTDAEQEFVVLYTILDENESWYIQENVMRYTWQPYTVDYKDADFRTSNRMHAVNGRIYGTLEGLVSRNGTKTAWYLLGMGSEDDLHTAHFHGQTFVTRSDTVRRGDVVDLFPGYFEAVEMTNDNPGTWILHCHVDDHMSYGMAVTFTVLPY</sequence>
<evidence type="ECO:0000259" key="17">
    <source>
        <dbReference type="Pfam" id="PF07731"/>
    </source>
</evidence>
<dbReference type="Pfam" id="PF07732">
    <property type="entry name" value="Cu-oxidase_3"/>
    <property type="match status" value="2"/>
</dbReference>
<protein>
    <recommendedName>
        <fullName evidence="21">Hephaestin-like protein 1</fullName>
    </recommendedName>
</protein>
<dbReference type="PANTHER" id="PTHR11709">
    <property type="entry name" value="MULTI-COPPER OXIDASE"/>
    <property type="match status" value="1"/>
</dbReference>
<keyword evidence="7 16" id="KW-0732">Signal</keyword>
<dbReference type="Gene3D" id="2.60.40.420">
    <property type="entry name" value="Cupredoxins - blue copper proteins"/>
    <property type="match status" value="3"/>
</dbReference>
<dbReference type="InterPro" id="IPR033138">
    <property type="entry name" value="Cu_oxidase_CS"/>
</dbReference>
<evidence type="ECO:0000256" key="12">
    <source>
        <dbReference type="ARBA" id="ARBA00023065"/>
    </source>
</evidence>
<evidence type="ECO:0000256" key="2">
    <source>
        <dbReference type="ARBA" id="ARBA00004167"/>
    </source>
</evidence>
<evidence type="ECO:0000256" key="13">
    <source>
        <dbReference type="ARBA" id="ARBA00023136"/>
    </source>
</evidence>
<dbReference type="Proteomes" id="UP000827092">
    <property type="component" value="Unassembled WGS sequence"/>
</dbReference>
<keyword evidence="8" id="KW-0677">Repeat</keyword>
<evidence type="ECO:0000256" key="5">
    <source>
        <dbReference type="ARBA" id="ARBA00022692"/>
    </source>
</evidence>
<evidence type="ECO:0000256" key="6">
    <source>
        <dbReference type="ARBA" id="ARBA00022723"/>
    </source>
</evidence>
<feature type="domain" description="Plastocyanin-like" evidence="18">
    <location>
        <begin position="106"/>
        <end position="215"/>
    </location>
</feature>
<dbReference type="CDD" id="cd04200">
    <property type="entry name" value="CuRO_2_ceruloplasmin_like"/>
    <property type="match status" value="1"/>
</dbReference>
<evidence type="ECO:0000313" key="19">
    <source>
        <dbReference type="EMBL" id="KAG8184024.1"/>
    </source>
</evidence>
<feature type="domain" description="Plastocyanin-like" evidence="18">
    <location>
        <begin position="849"/>
        <end position="949"/>
    </location>
</feature>